<feature type="signal peptide" evidence="1">
    <location>
        <begin position="1"/>
        <end position="31"/>
    </location>
</feature>
<gene>
    <name evidence="3" type="ORF">TRL7639_02729</name>
</gene>
<dbReference type="PANTHER" id="PTHR34406">
    <property type="entry name" value="PROTEIN YCEI"/>
    <property type="match status" value="1"/>
</dbReference>
<dbReference type="RefSeq" id="WP_085796162.1">
    <property type="nucleotide sequence ID" value="NZ_FWFO01000001.1"/>
</dbReference>
<dbReference type="Proteomes" id="UP000193077">
    <property type="component" value="Unassembled WGS sequence"/>
</dbReference>
<dbReference type="Gene3D" id="2.40.128.110">
    <property type="entry name" value="Lipid/polyisoprenoid-binding, YceI-like"/>
    <property type="match status" value="1"/>
</dbReference>
<keyword evidence="1" id="KW-0732">Signal</keyword>
<dbReference type="InterPro" id="IPR036761">
    <property type="entry name" value="TTHA0802/YceI-like_sf"/>
</dbReference>
<evidence type="ECO:0000313" key="4">
    <source>
        <dbReference type="Proteomes" id="UP000193077"/>
    </source>
</evidence>
<dbReference type="PANTHER" id="PTHR34406:SF1">
    <property type="entry name" value="PROTEIN YCEI"/>
    <property type="match status" value="1"/>
</dbReference>
<reference evidence="3 4" key="1">
    <citation type="submission" date="2017-03" db="EMBL/GenBank/DDBJ databases">
        <authorList>
            <person name="Afonso C.L."/>
            <person name="Miller P.J."/>
            <person name="Scott M.A."/>
            <person name="Spackman E."/>
            <person name="Goraichik I."/>
            <person name="Dimitrov K.M."/>
            <person name="Suarez D.L."/>
            <person name="Swayne D.E."/>
        </authorList>
    </citation>
    <scope>NUCLEOTIDE SEQUENCE [LARGE SCALE GENOMIC DNA]</scope>
    <source>
        <strain evidence="3 4">CECT 7639</strain>
    </source>
</reference>
<name>A0A1Y5SVE3_9RHOB</name>
<evidence type="ECO:0000259" key="2">
    <source>
        <dbReference type="SMART" id="SM00867"/>
    </source>
</evidence>
<dbReference type="SMART" id="SM00867">
    <property type="entry name" value="YceI"/>
    <property type="match status" value="1"/>
</dbReference>
<dbReference type="AlphaFoldDB" id="A0A1Y5SVE3"/>
<evidence type="ECO:0000313" key="3">
    <source>
        <dbReference type="EMBL" id="SLN49294.1"/>
    </source>
</evidence>
<protein>
    <recommendedName>
        <fullName evidence="2">Lipid/polyisoprenoid-binding YceI-like domain-containing protein</fullName>
    </recommendedName>
</protein>
<keyword evidence="4" id="KW-1185">Reference proteome</keyword>
<dbReference type="PROSITE" id="PS51318">
    <property type="entry name" value="TAT"/>
    <property type="match status" value="1"/>
</dbReference>
<dbReference type="SUPFAM" id="SSF101874">
    <property type="entry name" value="YceI-like"/>
    <property type="match status" value="1"/>
</dbReference>
<proteinExistence type="predicted"/>
<feature type="chain" id="PRO_5012486756" description="Lipid/polyisoprenoid-binding YceI-like domain-containing protein" evidence="1">
    <location>
        <begin position="32"/>
        <end position="208"/>
    </location>
</feature>
<dbReference type="InterPro" id="IPR006311">
    <property type="entry name" value="TAT_signal"/>
</dbReference>
<dbReference type="OrthoDB" id="9811006at2"/>
<accession>A0A1Y5SVE3</accession>
<feature type="domain" description="Lipid/polyisoprenoid-binding YceI-like" evidence="2">
    <location>
        <begin position="38"/>
        <end position="205"/>
    </location>
</feature>
<evidence type="ECO:0000256" key="1">
    <source>
        <dbReference type="SAM" id="SignalP"/>
    </source>
</evidence>
<organism evidence="3 4">
    <name type="scientific">Falsiruegeria litorea R37</name>
    <dbReference type="NCBI Taxonomy" id="1200284"/>
    <lineage>
        <taxon>Bacteria</taxon>
        <taxon>Pseudomonadati</taxon>
        <taxon>Pseudomonadota</taxon>
        <taxon>Alphaproteobacteria</taxon>
        <taxon>Rhodobacterales</taxon>
        <taxon>Roseobacteraceae</taxon>
        <taxon>Falsiruegeria</taxon>
    </lineage>
</organism>
<dbReference type="EMBL" id="FWFO01000001">
    <property type="protein sequence ID" value="SLN49294.1"/>
    <property type="molecule type" value="Genomic_DNA"/>
</dbReference>
<sequence length="208" mass="22097">MIRTPNSPLTRRTVMRGLASLPLLGLSGAHAAQAKPTRYTLDTQTSSVGFFFTLSGTAQRGTMPVKRADIIIDPQNLTASTVDVLVDVVGARTGLFFATQAMTGAEVLDAARFPTIRFVSTKVQLGAGGRLSDGARISGDLTVRNVTRPITLEASLYRSAGSASDDLRHLMIRLRGQISRSVFGASGYSDLVNDAVTLDINATVKQAD</sequence>
<dbReference type="InterPro" id="IPR007372">
    <property type="entry name" value="Lipid/polyisoprenoid-bd_YceI"/>
</dbReference>
<dbReference type="Pfam" id="PF04264">
    <property type="entry name" value="YceI"/>
    <property type="match status" value="1"/>
</dbReference>